<comment type="miscellaneous">
    <text evidence="8">The porphobilinogen subunits are added to the dipyrromethane group.</text>
</comment>
<evidence type="ECO:0000256" key="2">
    <source>
        <dbReference type="ARBA" id="ARBA00004735"/>
    </source>
</evidence>
<dbReference type="PANTHER" id="PTHR11557:SF0">
    <property type="entry name" value="PORPHOBILINOGEN DEAMINASE"/>
    <property type="match status" value="1"/>
</dbReference>
<comment type="function">
    <text evidence="1 8">Tetrapolymerization of the monopyrrole PBG into the hydroxymethylbilane pre-uroporphyrinogen in several discrete steps.</text>
</comment>
<dbReference type="PRINTS" id="PR00151">
    <property type="entry name" value="PORPHBDMNASE"/>
</dbReference>
<evidence type="ECO:0000259" key="10">
    <source>
        <dbReference type="Pfam" id="PF03900"/>
    </source>
</evidence>
<proteinExistence type="inferred from homology"/>
<feature type="domain" description="Porphobilinogen deaminase N-terminal" evidence="9">
    <location>
        <begin position="5"/>
        <end position="212"/>
    </location>
</feature>
<dbReference type="Pfam" id="PF03900">
    <property type="entry name" value="Porphobil_deamC"/>
    <property type="match status" value="1"/>
</dbReference>
<evidence type="ECO:0000256" key="5">
    <source>
        <dbReference type="ARBA" id="ARBA00022679"/>
    </source>
</evidence>
<dbReference type="NCBIfam" id="TIGR00212">
    <property type="entry name" value="hemC"/>
    <property type="match status" value="1"/>
</dbReference>
<dbReference type="InterPro" id="IPR000860">
    <property type="entry name" value="HemC"/>
</dbReference>
<comment type="catalytic activity">
    <reaction evidence="7 8">
        <text>4 porphobilinogen + H2O = hydroxymethylbilane + 4 NH4(+)</text>
        <dbReference type="Rhea" id="RHEA:13185"/>
        <dbReference type="ChEBI" id="CHEBI:15377"/>
        <dbReference type="ChEBI" id="CHEBI:28938"/>
        <dbReference type="ChEBI" id="CHEBI:57845"/>
        <dbReference type="ChEBI" id="CHEBI:58126"/>
        <dbReference type="EC" id="2.5.1.61"/>
    </reaction>
</comment>
<dbReference type="InterPro" id="IPR036803">
    <property type="entry name" value="Porphobilinogen_deaminase_C_sf"/>
</dbReference>
<accession>A0A7Y4MRY4</accession>
<evidence type="ECO:0000256" key="7">
    <source>
        <dbReference type="ARBA" id="ARBA00048169"/>
    </source>
</evidence>
<dbReference type="EMBL" id="JABFNT010000050">
    <property type="protein sequence ID" value="NOJ80069.1"/>
    <property type="molecule type" value="Genomic_DNA"/>
</dbReference>
<gene>
    <name evidence="8 11" type="primary">hemC</name>
    <name evidence="11" type="ORF">HNV28_17285</name>
</gene>
<evidence type="ECO:0000256" key="4">
    <source>
        <dbReference type="ARBA" id="ARBA00011245"/>
    </source>
</evidence>
<dbReference type="InterPro" id="IPR022417">
    <property type="entry name" value="Porphobilin_deaminase_N"/>
</dbReference>
<dbReference type="GO" id="GO:0005737">
    <property type="term" value="C:cytoplasm"/>
    <property type="evidence" value="ECO:0007669"/>
    <property type="project" value="UniProtKB-UniRule"/>
</dbReference>
<dbReference type="FunFam" id="3.40.190.10:FF:000005">
    <property type="entry name" value="Porphobilinogen deaminase"/>
    <property type="match status" value="1"/>
</dbReference>
<evidence type="ECO:0000256" key="8">
    <source>
        <dbReference type="HAMAP-Rule" id="MF_00260"/>
    </source>
</evidence>
<feature type="domain" description="Porphobilinogen deaminase C-terminal" evidence="10">
    <location>
        <begin position="226"/>
        <end position="294"/>
    </location>
</feature>
<dbReference type="FunFam" id="3.30.160.40:FF:000002">
    <property type="entry name" value="Porphobilinogen deaminase"/>
    <property type="match status" value="1"/>
</dbReference>
<organism evidence="11 12">
    <name type="scientific">Myxococcus xanthus</name>
    <dbReference type="NCBI Taxonomy" id="34"/>
    <lineage>
        <taxon>Bacteria</taxon>
        <taxon>Pseudomonadati</taxon>
        <taxon>Myxococcota</taxon>
        <taxon>Myxococcia</taxon>
        <taxon>Myxococcales</taxon>
        <taxon>Cystobacterineae</taxon>
        <taxon>Myxococcaceae</taxon>
        <taxon>Myxococcus</taxon>
    </lineage>
</organism>
<dbReference type="AlphaFoldDB" id="A0A7Y4MRY4"/>
<dbReference type="Gene3D" id="3.30.160.40">
    <property type="entry name" value="Porphobilinogen deaminase, C-terminal domain"/>
    <property type="match status" value="1"/>
</dbReference>
<evidence type="ECO:0000256" key="1">
    <source>
        <dbReference type="ARBA" id="ARBA00002869"/>
    </source>
</evidence>
<dbReference type="Gene3D" id="3.40.190.10">
    <property type="entry name" value="Periplasmic binding protein-like II"/>
    <property type="match status" value="2"/>
</dbReference>
<comment type="cofactor">
    <cofactor evidence="8">
        <name>dipyrromethane</name>
        <dbReference type="ChEBI" id="CHEBI:60342"/>
    </cofactor>
    <text evidence="8">Binds 1 dipyrromethane group covalently.</text>
</comment>
<dbReference type="EC" id="2.5.1.61" evidence="8"/>
<sequence>MMTHVRIATRQSPLALWQARHVGALLTSRHPGLEVTLVEMTTEGDRFLSAPLSAVGGKGLFVKEIEQALLDGRADIAVHSLKDMTSVFPEGLMLAAVPEREDPRDVFCGLGGLTLDTLPQGARVGTSSLRRSCILRSRRPDVDIVSVRGNVQTRLARTREQGLAGALLAYAGLKRLGLEDVITQVLPPEVSLPAVGQGVLAIQCRTDDARVRALLAPLEHETTRIAVTAERALLAKLEGGCTVPLAGHATVSGDIVFLRGLVGRPDGTHVVRGEVRGPVSQAHALGESLADDLLSRGAADILRDFARRSEARES</sequence>
<dbReference type="GO" id="GO:0006782">
    <property type="term" value="P:protoporphyrinogen IX biosynthetic process"/>
    <property type="evidence" value="ECO:0007669"/>
    <property type="project" value="UniProtKB-UniRule"/>
</dbReference>
<dbReference type="GO" id="GO:0004418">
    <property type="term" value="F:hydroxymethylbilane synthase activity"/>
    <property type="evidence" value="ECO:0007669"/>
    <property type="project" value="UniProtKB-UniRule"/>
</dbReference>
<dbReference type="RefSeq" id="WP_171442290.1">
    <property type="nucleotide sequence ID" value="NZ_JABFNS010000048.1"/>
</dbReference>
<keyword evidence="5 8" id="KW-0808">Transferase</keyword>
<dbReference type="PROSITE" id="PS00533">
    <property type="entry name" value="PORPHOBILINOGEN_DEAM"/>
    <property type="match status" value="1"/>
</dbReference>
<comment type="caution">
    <text evidence="11">The sequence shown here is derived from an EMBL/GenBank/DDBJ whole genome shotgun (WGS) entry which is preliminary data.</text>
</comment>
<dbReference type="PIRSF" id="PIRSF001438">
    <property type="entry name" value="4pyrrol_synth_OHMeBilane_synth"/>
    <property type="match status" value="1"/>
</dbReference>
<name>A0A7Y4MRY4_MYXXA</name>
<comment type="pathway">
    <text evidence="2">Porphyrin-containing compound metabolism; protoporphyrin-IX biosynthesis; coproporphyrinogen-III from 5-aminolevulinate: step 2/4.</text>
</comment>
<keyword evidence="6 8" id="KW-0627">Porphyrin biosynthesis</keyword>
<evidence type="ECO:0000256" key="3">
    <source>
        <dbReference type="ARBA" id="ARBA00005638"/>
    </source>
</evidence>
<evidence type="ECO:0000259" key="9">
    <source>
        <dbReference type="Pfam" id="PF01379"/>
    </source>
</evidence>
<protein>
    <recommendedName>
        <fullName evidence="8">Porphobilinogen deaminase</fullName>
        <shortName evidence="8">PBG</shortName>
        <ecNumber evidence="8">2.5.1.61</ecNumber>
    </recommendedName>
    <alternativeName>
        <fullName evidence="8">Hydroxymethylbilane synthase</fullName>
        <shortName evidence="8">HMBS</shortName>
    </alternativeName>
    <alternativeName>
        <fullName evidence="8">Pre-uroporphyrinogen synthase</fullName>
    </alternativeName>
</protein>
<comment type="subunit">
    <text evidence="4 8">Monomer.</text>
</comment>
<dbReference type="HAMAP" id="MF_00260">
    <property type="entry name" value="Porphobil_deam"/>
    <property type="match status" value="1"/>
</dbReference>
<comment type="similarity">
    <text evidence="3 8">Belongs to the HMBS family.</text>
</comment>
<dbReference type="CDD" id="cd13646">
    <property type="entry name" value="PBP2_EcHMBS_like"/>
    <property type="match status" value="1"/>
</dbReference>
<dbReference type="SUPFAM" id="SSF53850">
    <property type="entry name" value="Periplasmic binding protein-like II"/>
    <property type="match status" value="1"/>
</dbReference>
<dbReference type="Proteomes" id="UP000533080">
    <property type="component" value="Unassembled WGS sequence"/>
</dbReference>
<dbReference type="PANTHER" id="PTHR11557">
    <property type="entry name" value="PORPHOBILINOGEN DEAMINASE"/>
    <property type="match status" value="1"/>
</dbReference>
<dbReference type="UniPathway" id="UPA00251">
    <property type="reaction ID" value="UER00319"/>
</dbReference>
<evidence type="ECO:0000313" key="11">
    <source>
        <dbReference type="EMBL" id="NOJ80069.1"/>
    </source>
</evidence>
<dbReference type="InterPro" id="IPR022419">
    <property type="entry name" value="Porphobilin_deaminase_cofac_BS"/>
</dbReference>
<reference evidence="11 12" key="1">
    <citation type="submission" date="2020-05" db="EMBL/GenBank/DDBJ databases">
        <authorList>
            <person name="Whitworth D."/>
        </authorList>
    </citation>
    <scope>NUCLEOTIDE SEQUENCE [LARGE SCALE GENOMIC DNA]</scope>
    <source>
        <strain evidence="11 12">AM005</strain>
    </source>
</reference>
<evidence type="ECO:0000256" key="6">
    <source>
        <dbReference type="ARBA" id="ARBA00023244"/>
    </source>
</evidence>
<evidence type="ECO:0000313" key="12">
    <source>
        <dbReference type="Proteomes" id="UP000533080"/>
    </source>
</evidence>
<dbReference type="InterPro" id="IPR022418">
    <property type="entry name" value="Porphobilinogen_deaminase_C"/>
</dbReference>
<dbReference type="FunFam" id="3.40.190.10:FF:000004">
    <property type="entry name" value="Porphobilinogen deaminase"/>
    <property type="match status" value="1"/>
</dbReference>
<feature type="modified residue" description="S-(dipyrrolylmethanemethyl)cysteine" evidence="8">
    <location>
        <position position="241"/>
    </location>
</feature>
<dbReference type="SUPFAM" id="SSF54782">
    <property type="entry name" value="Porphobilinogen deaminase (hydroxymethylbilane synthase), C-terminal domain"/>
    <property type="match status" value="1"/>
</dbReference>
<dbReference type="Pfam" id="PF01379">
    <property type="entry name" value="Porphobil_deam"/>
    <property type="match status" value="1"/>
</dbReference>